<dbReference type="RefSeq" id="WP_281094065.1">
    <property type="nucleotide sequence ID" value="NZ_JARYZI010000005.1"/>
</dbReference>
<comment type="caution">
    <text evidence="2">The sequence shown here is derived from an EMBL/GenBank/DDBJ whole genome shotgun (WGS) entry which is preliminary data.</text>
</comment>
<dbReference type="Proteomes" id="UP001158045">
    <property type="component" value="Unassembled WGS sequence"/>
</dbReference>
<feature type="transmembrane region" description="Helical" evidence="1">
    <location>
        <begin position="7"/>
        <end position="26"/>
    </location>
</feature>
<keyword evidence="1" id="KW-1133">Transmembrane helix</keyword>
<keyword evidence="1" id="KW-0812">Transmembrane</keyword>
<evidence type="ECO:0000313" key="3">
    <source>
        <dbReference type="Proteomes" id="UP001158045"/>
    </source>
</evidence>
<evidence type="ECO:0008006" key="4">
    <source>
        <dbReference type="Google" id="ProtNLM"/>
    </source>
</evidence>
<keyword evidence="3" id="KW-1185">Reference proteome</keyword>
<evidence type="ECO:0000256" key="1">
    <source>
        <dbReference type="SAM" id="Phobius"/>
    </source>
</evidence>
<accession>A0ABT6NCT8</accession>
<name>A0ABT6NCT8_9FIRM</name>
<protein>
    <recommendedName>
        <fullName evidence="4">DUF4860 domain-containing protein</fullName>
    </recommendedName>
</protein>
<keyword evidence="1" id="KW-0472">Membrane</keyword>
<reference evidence="2 3" key="1">
    <citation type="submission" date="2023-04" db="EMBL/GenBank/DDBJ databases">
        <title>Fusibacter bizertensis strain WBS, isolated from littoral bottom sediments of the Arctic seas - biochemical and genomic analysis.</title>
        <authorList>
            <person name="Brioukhanov A.L."/>
        </authorList>
    </citation>
    <scope>NUCLEOTIDE SEQUENCE [LARGE SCALE GENOMIC DNA]</scope>
    <source>
        <strain evidence="2 3">WBS</strain>
    </source>
</reference>
<gene>
    <name evidence="2" type="ORF">QE109_08705</name>
</gene>
<evidence type="ECO:0000313" key="2">
    <source>
        <dbReference type="EMBL" id="MDH8678225.1"/>
    </source>
</evidence>
<dbReference type="EMBL" id="JARYZI010000005">
    <property type="protein sequence ID" value="MDH8678225.1"/>
    <property type="molecule type" value="Genomic_DNA"/>
</dbReference>
<sequence>MNILNRKVYASIITLIIILGIIYFIATTTNLYPINRASIDVYEGESQYGIVMMYSKHGILPVVLKDAFIVNRSGDVLNPDHLDFEWTLWHTTKDDQGVFMIENDAKHNEFWQSFANYKTRTKDIKLILEIKTERTFSKTDDLYLELHYEVWGIKKVVKRLI</sequence>
<proteinExistence type="predicted"/>
<organism evidence="2 3">
    <name type="scientific">Fusibacter bizertensis</name>
    <dbReference type="NCBI Taxonomy" id="1488331"/>
    <lineage>
        <taxon>Bacteria</taxon>
        <taxon>Bacillati</taxon>
        <taxon>Bacillota</taxon>
        <taxon>Clostridia</taxon>
        <taxon>Eubacteriales</taxon>
        <taxon>Eubacteriales Family XII. Incertae Sedis</taxon>
        <taxon>Fusibacter</taxon>
    </lineage>
</organism>